<dbReference type="InterPro" id="IPR012337">
    <property type="entry name" value="RNaseH-like_sf"/>
</dbReference>
<dbReference type="AlphaFoldDB" id="A0A7J7LXT4"/>
<keyword evidence="3" id="KW-1185">Reference proteome</keyword>
<dbReference type="Gene3D" id="3.30.420.10">
    <property type="entry name" value="Ribonuclease H-like superfamily/Ribonuclease H"/>
    <property type="match status" value="1"/>
</dbReference>
<dbReference type="InterPro" id="IPR036397">
    <property type="entry name" value="RNaseH_sf"/>
</dbReference>
<evidence type="ECO:0000259" key="1">
    <source>
        <dbReference type="Pfam" id="PF13456"/>
    </source>
</evidence>
<dbReference type="OrthoDB" id="1166192at2759"/>
<dbReference type="EMBL" id="JACGCM010001909">
    <property type="protein sequence ID" value="KAF6147433.1"/>
    <property type="molecule type" value="Genomic_DNA"/>
</dbReference>
<dbReference type="PANTHER" id="PTHR47723">
    <property type="entry name" value="OS05G0353850 PROTEIN"/>
    <property type="match status" value="1"/>
</dbReference>
<evidence type="ECO:0000313" key="2">
    <source>
        <dbReference type="EMBL" id="KAF6147433.1"/>
    </source>
</evidence>
<gene>
    <name evidence="2" type="ORF">GIB67_012971</name>
</gene>
<dbReference type="GO" id="GO:0003676">
    <property type="term" value="F:nucleic acid binding"/>
    <property type="evidence" value="ECO:0007669"/>
    <property type="project" value="InterPro"/>
</dbReference>
<protein>
    <recommendedName>
        <fullName evidence="1">RNase H type-1 domain-containing protein</fullName>
    </recommendedName>
</protein>
<dbReference type="SUPFAM" id="SSF53098">
    <property type="entry name" value="Ribonuclease H-like"/>
    <property type="match status" value="1"/>
</dbReference>
<dbReference type="GO" id="GO:0004523">
    <property type="term" value="F:RNA-DNA hybrid ribonuclease activity"/>
    <property type="evidence" value="ECO:0007669"/>
    <property type="project" value="InterPro"/>
</dbReference>
<dbReference type="PANTHER" id="PTHR47723:SF19">
    <property type="entry name" value="POLYNUCLEOTIDYL TRANSFERASE, RIBONUCLEASE H-LIKE SUPERFAMILY PROTEIN"/>
    <property type="match status" value="1"/>
</dbReference>
<feature type="domain" description="RNase H type-1" evidence="1">
    <location>
        <begin position="24"/>
        <end position="107"/>
    </location>
</feature>
<evidence type="ECO:0000313" key="3">
    <source>
        <dbReference type="Proteomes" id="UP000541444"/>
    </source>
</evidence>
<dbReference type="InterPro" id="IPR002156">
    <property type="entry name" value="RNaseH_domain"/>
</dbReference>
<accession>A0A7J7LXT4</accession>
<name>A0A7J7LXT4_9MAGN</name>
<dbReference type="CDD" id="cd06222">
    <property type="entry name" value="RNase_H_like"/>
    <property type="match status" value="1"/>
</dbReference>
<comment type="caution">
    <text evidence="2">The sequence shown here is derived from an EMBL/GenBank/DDBJ whole genome shotgun (WGS) entry which is preliminary data.</text>
</comment>
<proteinExistence type="predicted"/>
<organism evidence="2 3">
    <name type="scientific">Kingdonia uniflora</name>
    <dbReference type="NCBI Taxonomy" id="39325"/>
    <lineage>
        <taxon>Eukaryota</taxon>
        <taxon>Viridiplantae</taxon>
        <taxon>Streptophyta</taxon>
        <taxon>Embryophyta</taxon>
        <taxon>Tracheophyta</taxon>
        <taxon>Spermatophyta</taxon>
        <taxon>Magnoliopsida</taxon>
        <taxon>Ranunculales</taxon>
        <taxon>Circaeasteraceae</taxon>
        <taxon>Kingdonia</taxon>
    </lineage>
</organism>
<dbReference type="Pfam" id="PF13456">
    <property type="entry name" value="RVT_3"/>
    <property type="match status" value="1"/>
</dbReference>
<sequence>MCMELRFLCNNGELEKDLESGEGKIKIQELQGIEEGLLLAKRREIARLIIFTYSGEAIHLLNKNGHRPWQARRIVERIKKLVLSFTVCIIVQVFREANAAADNLAKSKT</sequence>
<dbReference type="Proteomes" id="UP000541444">
    <property type="component" value="Unassembled WGS sequence"/>
</dbReference>
<dbReference type="InterPro" id="IPR053151">
    <property type="entry name" value="RNase_H-like"/>
</dbReference>
<dbReference type="InterPro" id="IPR044730">
    <property type="entry name" value="RNase_H-like_dom_plant"/>
</dbReference>
<reference evidence="2 3" key="1">
    <citation type="journal article" date="2020" name="IScience">
        <title>Genome Sequencing of the Endangered Kingdonia uniflora (Circaeasteraceae, Ranunculales) Reveals Potential Mechanisms of Evolutionary Specialization.</title>
        <authorList>
            <person name="Sun Y."/>
            <person name="Deng T."/>
            <person name="Zhang A."/>
            <person name="Moore M.J."/>
            <person name="Landis J.B."/>
            <person name="Lin N."/>
            <person name="Zhang H."/>
            <person name="Zhang X."/>
            <person name="Huang J."/>
            <person name="Zhang X."/>
            <person name="Sun H."/>
            <person name="Wang H."/>
        </authorList>
    </citation>
    <scope>NUCLEOTIDE SEQUENCE [LARGE SCALE GENOMIC DNA]</scope>
    <source>
        <strain evidence="2">TB1705</strain>
        <tissue evidence="2">Leaf</tissue>
    </source>
</reference>